<keyword evidence="4" id="KW-1185">Reference proteome</keyword>
<feature type="compositionally biased region" description="Low complexity" evidence="2">
    <location>
        <begin position="320"/>
        <end position="352"/>
    </location>
</feature>
<dbReference type="AlphaFoldDB" id="A0A917C1F7"/>
<feature type="region of interest" description="Disordered" evidence="2">
    <location>
        <begin position="295"/>
        <end position="409"/>
    </location>
</feature>
<gene>
    <name evidence="3" type="ORF">GCM10010912_07880</name>
</gene>
<evidence type="ECO:0000256" key="2">
    <source>
        <dbReference type="SAM" id="MobiDB-lite"/>
    </source>
</evidence>
<evidence type="ECO:0000313" key="3">
    <source>
        <dbReference type="EMBL" id="GGF65290.1"/>
    </source>
</evidence>
<reference evidence="3" key="2">
    <citation type="submission" date="2020-09" db="EMBL/GenBank/DDBJ databases">
        <authorList>
            <person name="Sun Q."/>
            <person name="Zhou Y."/>
        </authorList>
    </citation>
    <scope>NUCLEOTIDE SEQUENCE</scope>
    <source>
        <strain evidence="3">CGMCC 1.16134</strain>
    </source>
</reference>
<name>A0A917C1F7_9BACL</name>
<comment type="caution">
    <text evidence="3">The sequence shown here is derived from an EMBL/GenBank/DDBJ whole genome shotgun (WGS) entry which is preliminary data.</text>
</comment>
<feature type="compositionally biased region" description="Basic and acidic residues" evidence="2">
    <location>
        <begin position="295"/>
        <end position="319"/>
    </location>
</feature>
<evidence type="ECO:0000313" key="4">
    <source>
        <dbReference type="Proteomes" id="UP000637643"/>
    </source>
</evidence>
<reference evidence="3" key="1">
    <citation type="journal article" date="2014" name="Int. J. Syst. Evol. Microbiol.">
        <title>Complete genome sequence of Corynebacterium casei LMG S-19264T (=DSM 44701T), isolated from a smear-ripened cheese.</title>
        <authorList>
            <consortium name="US DOE Joint Genome Institute (JGI-PGF)"/>
            <person name="Walter F."/>
            <person name="Albersmeier A."/>
            <person name="Kalinowski J."/>
            <person name="Ruckert C."/>
        </authorList>
    </citation>
    <scope>NUCLEOTIDE SEQUENCE</scope>
    <source>
        <strain evidence="3">CGMCC 1.16134</strain>
    </source>
</reference>
<accession>A0A917C1F7</accession>
<feature type="coiled-coil region" evidence="1">
    <location>
        <begin position="88"/>
        <end position="115"/>
    </location>
</feature>
<sequence>MRLLQSGLAASMLLLYTSGQIGSTYGEFNDSQGMDTQVELCMVFPDHIEQLLLEFSGHVQAIAKLKLSLSGYETASFGGIPDIDSLSLEELDQAAERLAGELAAANLQLGALEEQLSRNADIWQQILQEISRAADVLAQIGGNMADLEPNCLEIRDARFLEEFKNSINQSGVLSESLTDTLHGILHYLSSIQQIGESNLSRDPDEISRQLGNSGFASRDILSFTAQAYSPSPGISGSLLSAYEQLESGLNTSKAKLSSDISSLQSQQAQLESTRLRLVEEARKQEEERLELEKQLEEKKKQEDAAAAAKETEAPPETKPEAQAPTPAPTSLPLEEPLPGSSEAPGPSSTPGEEPGEEPAGESIAEPADETPAPETASPEAVPVPGTSSAGNEVPGPTATPLPASDIHSN</sequence>
<dbReference type="CDD" id="cd00448">
    <property type="entry name" value="YjgF_YER057c_UK114_family"/>
    <property type="match status" value="1"/>
</dbReference>
<dbReference type="Proteomes" id="UP000637643">
    <property type="component" value="Unassembled WGS sequence"/>
</dbReference>
<dbReference type="EMBL" id="BMKR01000003">
    <property type="protein sequence ID" value="GGF65290.1"/>
    <property type="molecule type" value="Genomic_DNA"/>
</dbReference>
<organism evidence="3 4">
    <name type="scientific">Paenibacillus albidus</name>
    <dbReference type="NCBI Taxonomy" id="2041023"/>
    <lineage>
        <taxon>Bacteria</taxon>
        <taxon>Bacillati</taxon>
        <taxon>Bacillota</taxon>
        <taxon>Bacilli</taxon>
        <taxon>Bacillales</taxon>
        <taxon>Paenibacillaceae</taxon>
        <taxon>Paenibacillus</taxon>
    </lineage>
</organism>
<keyword evidence="1" id="KW-0175">Coiled coil</keyword>
<protein>
    <submittedName>
        <fullName evidence="3">Uncharacterized protein</fullName>
    </submittedName>
</protein>
<evidence type="ECO:0000256" key="1">
    <source>
        <dbReference type="SAM" id="Coils"/>
    </source>
</evidence>
<proteinExistence type="predicted"/>